<sequence>MTPISKIGNIARALCPSVALAKVVSACDIICFGNRCVFGTIETQTTKKQNPVDSLMLGFGE</sequence>
<dbReference type="EMBL" id="PCYL01000028">
    <property type="protein sequence ID" value="PIR46784.1"/>
    <property type="molecule type" value="Genomic_DNA"/>
</dbReference>
<dbReference type="Proteomes" id="UP000230833">
    <property type="component" value="Unassembled WGS sequence"/>
</dbReference>
<reference evidence="2 3" key="1">
    <citation type="submission" date="2017-09" db="EMBL/GenBank/DDBJ databases">
        <title>Depth-based differentiation of microbial function through sediment-hosted aquifers and enrichment of novel symbionts in the deep terrestrial subsurface.</title>
        <authorList>
            <person name="Probst A.J."/>
            <person name="Ladd B."/>
            <person name="Jarett J.K."/>
            <person name="Geller-Mcgrath D.E."/>
            <person name="Sieber C.M."/>
            <person name="Emerson J.B."/>
            <person name="Anantharaman K."/>
            <person name="Thomas B.C."/>
            <person name="Malmstrom R."/>
            <person name="Stieglmeier M."/>
            <person name="Klingl A."/>
            <person name="Woyke T."/>
            <person name="Ryan C.M."/>
            <person name="Banfield J.F."/>
        </authorList>
    </citation>
    <scope>NUCLEOTIDE SEQUENCE [LARGE SCALE GENOMIC DNA]</scope>
    <source>
        <strain evidence="2">CG10_big_fil_rev_8_21_14_0_10_45_14</strain>
    </source>
</reference>
<organism evidence="2 3">
    <name type="scientific">Candidatus Vogelbacteria bacterium CG10_big_fil_rev_8_21_14_0_10_45_14</name>
    <dbReference type="NCBI Taxonomy" id="1975042"/>
    <lineage>
        <taxon>Bacteria</taxon>
        <taxon>Candidatus Vogeliibacteriota</taxon>
    </lineage>
</organism>
<protein>
    <submittedName>
        <fullName evidence="2">Uncharacterized protein</fullName>
    </submittedName>
</protein>
<feature type="signal peptide" evidence="1">
    <location>
        <begin position="1"/>
        <end position="21"/>
    </location>
</feature>
<comment type="caution">
    <text evidence="2">The sequence shown here is derived from an EMBL/GenBank/DDBJ whole genome shotgun (WGS) entry which is preliminary data.</text>
</comment>
<proteinExistence type="predicted"/>
<name>A0A2H0RL96_9BACT</name>
<dbReference type="AlphaFoldDB" id="A0A2H0RL96"/>
<keyword evidence="1" id="KW-0732">Signal</keyword>
<feature type="chain" id="PRO_5013856824" evidence="1">
    <location>
        <begin position="22"/>
        <end position="61"/>
    </location>
</feature>
<accession>A0A2H0RL96</accession>
<evidence type="ECO:0000313" key="3">
    <source>
        <dbReference type="Proteomes" id="UP000230833"/>
    </source>
</evidence>
<evidence type="ECO:0000313" key="2">
    <source>
        <dbReference type="EMBL" id="PIR46784.1"/>
    </source>
</evidence>
<evidence type="ECO:0000256" key="1">
    <source>
        <dbReference type="SAM" id="SignalP"/>
    </source>
</evidence>
<gene>
    <name evidence="2" type="ORF">COV07_02275</name>
</gene>